<comment type="caution">
    <text evidence="2">The sequence shown here is derived from an EMBL/GenBank/DDBJ whole genome shotgun (WGS) entry which is preliminary data.</text>
</comment>
<name>A0A7C9KCU5_9GAMM</name>
<proteinExistence type="predicted"/>
<accession>A0A7C9KCU5</accession>
<dbReference type="EMBL" id="WHZZ01000002">
    <property type="protein sequence ID" value="MQL47882.1"/>
    <property type="molecule type" value="Genomic_DNA"/>
</dbReference>
<organism evidence="2 3">
    <name type="scientific">Photorhabdus khanii</name>
    <dbReference type="NCBI Taxonomy" id="1004150"/>
    <lineage>
        <taxon>Bacteria</taxon>
        <taxon>Pseudomonadati</taxon>
        <taxon>Pseudomonadota</taxon>
        <taxon>Gammaproteobacteria</taxon>
        <taxon>Enterobacterales</taxon>
        <taxon>Morganellaceae</taxon>
        <taxon>Photorhabdus</taxon>
    </lineage>
</organism>
<evidence type="ECO:0000259" key="1">
    <source>
        <dbReference type="PROSITE" id="PS50943"/>
    </source>
</evidence>
<reference evidence="2 3" key="1">
    <citation type="journal article" date="2019" name="Nature">
        <title>A new antibiotic selectively kills Gram-negative pathogens.</title>
        <authorList>
            <person name="Imai Y."/>
            <person name="Meyer K.J."/>
            <person name="Iinishi A."/>
            <person name="Favre-Godal Q."/>
            <person name="Green R."/>
            <person name="Manuse S."/>
            <person name="Caboni M."/>
            <person name="Mori M."/>
            <person name="Niles S."/>
            <person name="Ghiglieri M."/>
            <person name="Honrao C."/>
            <person name="Ma X."/>
            <person name="Guo J.J."/>
            <person name="Makriyannis A."/>
            <person name="Linares-Otoya L."/>
            <person name="Boehringer N."/>
            <person name="Wuisan Z.G."/>
            <person name="Kaur H."/>
            <person name="Wu R."/>
            <person name="Mateus A."/>
            <person name="Typas A."/>
            <person name="Savitski M.M."/>
            <person name="Espinoza J.L."/>
            <person name="O'Rourke A."/>
            <person name="Nelson K.E."/>
            <person name="Hiller S."/>
            <person name="Noinaj N."/>
            <person name="Schaeberle T.F."/>
            <person name="D'Onofrio A."/>
            <person name="Lewis K."/>
        </authorList>
    </citation>
    <scope>NUCLEOTIDE SEQUENCE [LARGE SCALE GENOMIC DNA]</scope>
    <source>
        <strain evidence="2 3">HGB 1456</strain>
    </source>
</reference>
<dbReference type="SUPFAM" id="SSF47413">
    <property type="entry name" value="lambda repressor-like DNA-binding domains"/>
    <property type="match status" value="1"/>
</dbReference>
<dbReference type="Pfam" id="PF01381">
    <property type="entry name" value="HTH_3"/>
    <property type="match status" value="1"/>
</dbReference>
<dbReference type="InterPro" id="IPR001387">
    <property type="entry name" value="Cro/C1-type_HTH"/>
</dbReference>
<sequence length="196" mass="22669">MSLPVKKTKDNIVKNINYLIKSREESKLSFSEKSGVTRSTVYKILDGKIKNIQKGTVEKVANFFGVSVKLLEEYDIASIEESENNPDGNINPISVPIIKESQLYKKFSRKISQLIVECDNTYCYTHERNIICIKLESDKKPYYLSGEMLFIRRFFKGSDDELLVTIRDKNIEIKGEIILEDLLIGYIIEERTDEKI</sequence>
<dbReference type="Gene3D" id="1.10.260.40">
    <property type="entry name" value="lambda repressor-like DNA-binding domains"/>
    <property type="match status" value="1"/>
</dbReference>
<dbReference type="Proteomes" id="UP000481739">
    <property type="component" value="Unassembled WGS sequence"/>
</dbReference>
<protein>
    <submittedName>
        <fullName evidence="2">Helix-turn-helix domain-containing protein</fullName>
    </submittedName>
</protein>
<feature type="domain" description="HTH cro/C1-type" evidence="1">
    <location>
        <begin position="30"/>
        <end position="71"/>
    </location>
</feature>
<dbReference type="InterPro" id="IPR010982">
    <property type="entry name" value="Lambda_DNA-bd_dom_sf"/>
</dbReference>
<dbReference type="RefSeq" id="WP_152962466.1">
    <property type="nucleotide sequence ID" value="NZ_CAWOZU010000017.1"/>
</dbReference>
<evidence type="ECO:0000313" key="3">
    <source>
        <dbReference type="Proteomes" id="UP000481739"/>
    </source>
</evidence>
<evidence type="ECO:0000313" key="2">
    <source>
        <dbReference type="EMBL" id="MQL47882.1"/>
    </source>
</evidence>
<dbReference type="CDD" id="cd00093">
    <property type="entry name" value="HTH_XRE"/>
    <property type="match status" value="1"/>
</dbReference>
<dbReference type="AlphaFoldDB" id="A0A7C9KCU5"/>
<gene>
    <name evidence="2" type="ORF">GEA64_07765</name>
</gene>
<dbReference type="SMART" id="SM00530">
    <property type="entry name" value="HTH_XRE"/>
    <property type="match status" value="1"/>
</dbReference>
<dbReference type="PROSITE" id="PS50943">
    <property type="entry name" value="HTH_CROC1"/>
    <property type="match status" value="1"/>
</dbReference>
<dbReference type="GO" id="GO:0003677">
    <property type="term" value="F:DNA binding"/>
    <property type="evidence" value="ECO:0007669"/>
    <property type="project" value="InterPro"/>
</dbReference>